<protein>
    <recommendedName>
        <fullName evidence="3">DUF3298 domain-containing protein</fullName>
    </recommendedName>
</protein>
<dbReference type="Gene3D" id="3.90.640.20">
    <property type="entry name" value="Heat-shock cognate protein, ATPase"/>
    <property type="match status" value="1"/>
</dbReference>
<dbReference type="OrthoDB" id="9180768at2"/>
<gene>
    <name evidence="4" type="ORF">BZK31_20745</name>
</gene>
<dbReference type="Proteomes" id="UP000192815">
    <property type="component" value="Unassembled WGS sequence"/>
</dbReference>
<evidence type="ECO:0000256" key="2">
    <source>
        <dbReference type="SAM" id="Phobius"/>
    </source>
</evidence>
<name>A0A1X0N1G2_9PSED</name>
<evidence type="ECO:0000256" key="1">
    <source>
        <dbReference type="SAM" id="MobiDB-lite"/>
    </source>
</evidence>
<feature type="region of interest" description="Disordered" evidence="1">
    <location>
        <begin position="251"/>
        <end position="273"/>
    </location>
</feature>
<keyword evidence="2" id="KW-0812">Transmembrane</keyword>
<evidence type="ECO:0000313" key="5">
    <source>
        <dbReference type="Proteomes" id="UP000192815"/>
    </source>
</evidence>
<keyword evidence="2" id="KW-0472">Membrane</keyword>
<evidence type="ECO:0000313" key="4">
    <source>
        <dbReference type="EMBL" id="ORC57314.1"/>
    </source>
</evidence>
<dbReference type="EMBL" id="MUIO01000086">
    <property type="protein sequence ID" value="ORC57314.1"/>
    <property type="molecule type" value="Genomic_DNA"/>
</dbReference>
<accession>A0A1X0N1G2</accession>
<dbReference type="AlphaFoldDB" id="A0A1X0N1G2"/>
<feature type="domain" description="DUF3298" evidence="3">
    <location>
        <begin position="386"/>
        <end position="451"/>
    </location>
</feature>
<dbReference type="RefSeq" id="WP_083184986.1">
    <property type="nucleotide sequence ID" value="NZ_CBCRZR010000022.1"/>
</dbReference>
<proteinExistence type="predicted"/>
<sequence>MSTKEQDVVLAKNKLAEFKSSYVDAITQYVLYTQGEWDSRVATSNLLDIQRKGAEYYNFCEEFVGNSSLLGAHSDGLWAQGFAEDCYAILQTMPQHFQLLQAGFERLKIEGSFKPSSTEYANMQRLCKRYLKAPLIRSLRQSLVENSLPTYGLDNREGFTLTSGMRIVISFVFGVVFLIAVIAIAIILPNPTGFQYVIFRLVASLSAAGVVAVMSGFIEVKFGGWLRAGGALAVFAAVFWTNPAEKIMGEKSSQQVPEQHLPSPPPPTPNQPKLEYRKVSKHIKDHRPDTNVEVATIELEYVEVHGLGDANTEKKINSQIQRQIGVNEAFEGSEDRIMHVKSAMIYGGILSVVAEGYFYGHNAAGAHNKIVSLNINIKNGESVEFKDLFRSGYIKQINTMASAELAKTIPENWFETVSDNQCYYFDSSYLYLCFSEYEAAAGANGVVTVRLDLNDLRGLISLNGPLAYIL</sequence>
<feature type="transmembrane region" description="Helical" evidence="2">
    <location>
        <begin position="167"/>
        <end position="188"/>
    </location>
</feature>
<comment type="caution">
    <text evidence="4">The sequence shown here is derived from an EMBL/GenBank/DDBJ whole genome shotgun (WGS) entry which is preliminary data.</text>
</comment>
<reference evidence="5" key="1">
    <citation type="submission" date="2017-02" db="EMBL/GenBank/DDBJ databases">
        <title>Pseudomonas floridae sp. nov., a novel pathogenic bacterial species isolated from tomato.</title>
        <authorList>
            <person name="Timilsina S."/>
            <person name="Vallad G.E."/>
            <person name="Jones J.B."/>
        </authorList>
    </citation>
    <scope>NUCLEOTIDE SEQUENCE [LARGE SCALE GENOMIC DNA]</scope>
    <source>
        <strain evidence="5">GEV388</strain>
    </source>
</reference>
<evidence type="ECO:0000259" key="3">
    <source>
        <dbReference type="Pfam" id="PF11738"/>
    </source>
</evidence>
<dbReference type="Pfam" id="PF11738">
    <property type="entry name" value="DUF3298"/>
    <property type="match status" value="1"/>
</dbReference>
<dbReference type="InterPro" id="IPR021729">
    <property type="entry name" value="DUF3298"/>
</dbReference>
<organism evidence="4 5">
    <name type="scientific">Pseudomonas floridensis</name>
    <dbReference type="NCBI Taxonomy" id="1958950"/>
    <lineage>
        <taxon>Bacteria</taxon>
        <taxon>Pseudomonadati</taxon>
        <taxon>Pseudomonadota</taxon>
        <taxon>Gammaproteobacteria</taxon>
        <taxon>Pseudomonadales</taxon>
        <taxon>Pseudomonadaceae</taxon>
        <taxon>Pseudomonas</taxon>
    </lineage>
</organism>
<dbReference type="InterPro" id="IPR037126">
    <property type="entry name" value="PdaC/RsiV-like_sf"/>
</dbReference>
<feature type="transmembrane region" description="Helical" evidence="2">
    <location>
        <begin position="197"/>
        <end position="218"/>
    </location>
</feature>
<keyword evidence="5" id="KW-1185">Reference proteome</keyword>
<keyword evidence="2" id="KW-1133">Transmembrane helix</keyword>